<comment type="caution">
    <text evidence="1">The sequence shown here is derived from an EMBL/GenBank/DDBJ whole genome shotgun (WGS) entry which is preliminary data.</text>
</comment>
<organism evidence="1 2">
    <name type="scientific">Acropora cervicornis</name>
    <name type="common">Staghorn coral</name>
    <dbReference type="NCBI Taxonomy" id="6130"/>
    <lineage>
        <taxon>Eukaryota</taxon>
        <taxon>Metazoa</taxon>
        <taxon>Cnidaria</taxon>
        <taxon>Anthozoa</taxon>
        <taxon>Hexacorallia</taxon>
        <taxon>Scleractinia</taxon>
        <taxon>Astrocoeniina</taxon>
        <taxon>Acroporidae</taxon>
        <taxon>Acropora</taxon>
    </lineage>
</organism>
<keyword evidence="2" id="KW-1185">Reference proteome</keyword>
<accession>A0AAD9PUT3</accession>
<proteinExistence type="predicted"/>
<evidence type="ECO:0000313" key="2">
    <source>
        <dbReference type="Proteomes" id="UP001249851"/>
    </source>
</evidence>
<reference evidence="1" key="2">
    <citation type="journal article" date="2023" name="Science">
        <title>Genomic signatures of disease resistance in endangered staghorn corals.</title>
        <authorList>
            <person name="Vollmer S.V."/>
            <person name="Selwyn J.D."/>
            <person name="Despard B.A."/>
            <person name="Roesel C.L."/>
        </authorList>
    </citation>
    <scope>NUCLEOTIDE SEQUENCE</scope>
    <source>
        <strain evidence="1">K2</strain>
    </source>
</reference>
<reference evidence="1" key="1">
    <citation type="journal article" date="2023" name="G3 (Bethesda)">
        <title>Whole genome assembly and annotation of the endangered Caribbean coral Acropora cervicornis.</title>
        <authorList>
            <person name="Selwyn J.D."/>
            <person name="Vollmer S.V."/>
        </authorList>
    </citation>
    <scope>NUCLEOTIDE SEQUENCE</scope>
    <source>
        <strain evidence="1">K2</strain>
    </source>
</reference>
<dbReference type="EMBL" id="JARQWQ010000128">
    <property type="protein sequence ID" value="KAK2549283.1"/>
    <property type="molecule type" value="Genomic_DNA"/>
</dbReference>
<dbReference type="Proteomes" id="UP001249851">
    <property type="component" value="Unassembled WGS sequence"/>
</dbReference>
<dbReference type="PANTHER" id="PTHR34415:SF1">
    <property type="entry name" value="INTEGRASE CATALYTIC DOMAIN-CONTAINING PROTEIN"/>
    <property type="match status" value="1"/>
</dbReference>
<dbReference type="AlphaFoldDB" id="A0AAD9PUT3"/>
<gene>
    <name evidence="1" type="ORF">P5673_030271</name>
</gene>
<name>A0AAD9PUT3_ACRCE</name>
<protein>
    <submittedName>
        <fullName evidence="1">Uncharacterized protein</fullName>
    </submittedName>
</protein>
<sequence>MPESQKAEAIRAQEQHLRLAAGEREFYKNCCRQSKENIHQYLQEIDFNFGGAPCSYNGTVHYSYDYAQQLHYPSDPNQLRPIYFKTPRKCAIFGVCCESIPRQVNFLIDENVLTGTGANSTISYVHCFFNCHGLGEKTAEIHADNCEAQNKNSAFLWYYTWQVMSGLHKEIKEREIFISLLFDIATSVEESAAVNVAELVGLHNGTVRVPCYDWTTFLGLYFKKFPESKSYYHFRFPKDHPGIVFCKEYWNSEGKAINILRNARGVAIGGELPPTISPSGMSKE</sequence>
<dbReference type="PANTHER" id="PTHR34415">
    <property type="entry name" value="INTEGRASE CATALYTIC DOMAIN-CONTAINING PROTEIN"/>
    <property type="match status" value="1"/>
</dbReference>
<evidence type="ECO:0000313" key="1">
    <source>
        <dbReference type="EMBL" id="KAK2549283.1"/>
    </source>
</evidence>